<name>A0A381T9X4_9ZZZZ</name>
<feature type="transmembrane region" description="Helical" evidence="1">
    <location>
        <begin position="32"/>
        <end position="52"/>
    </location>
</feature>
<keyword evidence="1" id="KW-0472">Membrane</keyword>
<feature type="transmembrane region" description="Helical" evidence="1">
    <location>
        <begin position="59"/>
        <end position="79"/>
    </location>
</feature>
<dbReference type="EMBL" id="UINC01004061">
    <property type="protein sequence ID" value="SVA11467.1"/>
    <property type="molecule type" value="Genomic_DNA"/>
</dbReference>
<keyword evidence="1" id="KW-0812">Transmembrane</keyword>
<organism evidence="2">
    <name type="scientific">marine metagenome</name>
    <dbReference type="NCBI Taxonomy" id="408172"/>
    <lineage>
        <taxon>unclassified sequences</taxon>
        <taxon>metagenomes</taxon>
        <taxon>ecological metagenomes</taxon>
    </lineage>
</organism>
<keyword evidence="1" id="KW-1133">Transmembrane helix</keyword>
<accession>A0A381T9X4</accession>
<reference evidence="2" key="1">
    <citation type="submission" date="2018-05" db="EMBL/GenBank/DDBJ databases">
        <authorList>
            <person name="Lanie J.A."/>
            <person name="Ng W.-L."/>
            <person name="Kazmierczak K.M."/>
            <person name="Andrzejewski T.M."/>
            <person name="Davidsen T.M."/>
            <person name="Wayne K.J."/>
            <person name="Tettelin H."/>
            <person name="Glass J.I."/>
            <person name="Rusch D."/>
            <person name="Podicherti R."/>
            <person name="Tsui H.-C.T."/>
            <person name="Winkler M.E."/>
        </authorList>
    </citation>
    <scope>NUCLEOTIDE SEQUENCE</scope>
</reference>
<sequence length="87" mass="9547">MNIIIALAGFVGIVAARKLSKQGEKLDLKNHFIILGVKVVFISVIVSLFCLSTEKNTHAILILTGLLNLIVFHFIEAFVTQGKLINN</sequence>
<evidence type="ECO:0000313" key="2">
    <source>
        <dbReference type="EMBL" id="SVA11467.1"/>
    </source>
</evidence>
<evidence type="ECO:0000256" key="1">
    <source>
        <dbReference type="SAM" id="Phobius"/>
    </source>
</evidence>
<proteinExistence type="predicted"/>
<feature type="non-terminal residue" evidence="2">
    <location>
        <position position="87"/>
    </location>
</feature>
<gene>
    <name evidence="2" type="ORF">METZ01_LOCUS64321</name>
</gene>
<dbReference type="AlphaFoldDB" id="A0A381T9X4"/>
<protein>
    <submittedName>
        <fullName evidence="2">Uncharacterized protein</fullName>
    </submittedName>
</protein>